<keyword evidence="4" id="KW-0272">Extracellular matrix</keyword>
<feature type="domain" description="Ig-like" evidence="16">
    <location>
        <begin position="582"/>
        <end position="668"/>
    </location>
</feature>
<dbReference type="Pfam" id="PF13927">
    <property type="entry name" value="Ig_3"/>
    <property type="match status" value="10"/>
</dbReference>
<comment type="caution">
    <text evidence="13">Lacks conserved residue(s) required for the propagation of feature annotation.</text>
</comment>
<dbReference type="CDD" id="cd00096">
    <property type="entry name" value="Ig"/>
    <property type="match status" value="8"/>
</dbReference>
<dbReference type="SUPFAM" id="SSF48726">
    <property type="entry name" value="Immunoglobulin"/>
    <property type="match status" value="34"/>
</dbReference>
<keyword evidence="11" id="KW-0393">Immunoglobulin domain</keyword>
<dbReference type="GO" id="GO:0050808">
    <property type="term" value="P:synapse organization"/>
    <property type="evidence" value="ECO:0007669"/>
    <property type="project" value="TreeGrafter"/>
</dbReference>
<feature type="domain" description="Ig-like" evidence="16">
    <location>
        <begin position="2536"/>
        <end position="2631"/>
    </location>
</feature>
<dbReference type="PROSITE" id="PS01187">
    <property type="entry name" value="EGF_CA"/>
    <property type="match status" value="2"/>
</dbReference>
<dbReference type="Pfam" id="PF23560">
    <property type="entry name" value="GBD_Hemicentin"/>
    <property type="match status" value="1"/>
</dbReference>
<dbReference type="FunFam" id="2.60.40.10:FF:000186">
    <property type="entry name" value="Hemicentin 1"/>
    <property type="match status" value="1"/>
</dbReference>
<dbReference type="SMART" id="SM00682">
    <property type="entry name" value="G2F"/>
    <property type="match status" value="1"/>
</dbReference>
<feature type="region of interest" description="Disordered" evidence="14">
    <location>
        <begin position="4370"/>
        <end position="4389"/>
    </location>
</feature>
<keyword evidence="2" id="KW-0488">Methylation</keyword>
<dbReference type="InterPro" id="IPR007110">
    <property type="entry name" value="Ig-like_dom"/>
</dbReference>
<dbReference type="Pfam" id="PF07679">
    <property type="entry name" value="I-set"/>
    <property type="match status" value="15"/>
</dbReference>
<feature type="domain" description="Ig-like" evidence="16">
    <location>
        <begin position="1366"/>
        <end position="1457"/>
    </location>
</feature>
<feature type="domain" description="EGF-like" evidence="15">
    <location>
        <begin position="4578"/>
        <end position="4618"/>
    </location>
</feature>
<feature type="domain" description="Ig-like" evidence="16">
    <location>
        <begin position="3988"/>
        <end position="4103"/>
    </location>
</feature>
<feature type="domain" description="Ig-like" evidence="16">
    <location>
        <begin position="2706"/>
        <end position="2805"/>
    </location>
</feature>
<evidence type="ECO:0000256" key="11">
    <source>
        <dbReference type="ARBA" id="ARBA00023319"/>
    </source>
</evidence>
<dbReference type="FunFam" id="2.60.40.10:FF:001858">
    <property type="entry name" value="Hemicentin 2"/>
    <property type="match status" value="1"/>
</dbReference>
<feature type="domain" description="Ig-like" evidence="16">
    <location>
        <begin position="1091"/>
        <end position="1173"/>
    </location>
</feature>
<dbReference type="SMART" id="SM00409">
    <property type="entry name" value="IG"/>
    <property type="match status" value="31"/>
</dbReference>
<dbReference type="FunFam" id="2.60.40.10:FF:000675">
    <property type="entry name" value="Hemicentin 1"/>
    <property type="match status" value="1"/>
</dbReference>
<dbReference type="FunFam" id="2.10.25.10:FF:000010">
    <property type="entry name" value="Pro-epidermal growth factor"/>
    <property type="match status" value="1"/>
</dbReference>
<dbReference type="InterPro" id="IPR009017">
    <property type="entry name" value="GFP"/>
</dbReference>
<feature type="domain" description="Ig-like" evidence="16">
    <location>
        <begin position="2998"/>
        <end position="3151"/>
    </location>
</feature>
<feature type="region of interest" description="Disordered" evidence="14">
    <location>
        <begin position="2179"/>
        <end position="2199"/>
    </location>
</feature>
<dbReference type="FunFam" id="2.60.40.10:FF:001944">
    <property type="entry name" value="Hemicentin 2"/>
    <property type="match status" value="1"/>
</dbReference>
<gene>
    <name evidence="18" type="ORF">E2I00_004278</name>
</gene>
<reference evidence="18 19" key="1">
    <citation type="journal article" date="2019" name="PLoS ONE">
        <title>Genomic analyses reveal an absence of contemporary introgressive admixture between fin whales and blue whales, despite known hybrids.</title>
        <authorList>
            <person name="Westbury M.V."/>
            <person name="Petersen B."/>
            <person name="Lorenzen E.D."/>
        </authorList>
    </citation>
    <scope>NUCLEOTIDE SEQUENCE [LARGE SCALE GENOMIC DNA]</scope>
    <source>
        <strain evidence="18">FinWhale-01</strain>
    </source>
</reference>
<dbReference type="GO" id="GO:0005509">
    <property type="term" value="F:calcium ion binding"/>
    <property type="evidence" value="ECO:0007669"/>
    <property type="project" value="InterPro"/>
</dbReference>
<sequence length="4685" mass="499950">MLTTDDSDKGDIMAISTLGENVDYLEFKNVGSQEVCKVENSLPADAGDIGPVTLTADPAVFQRELRELYVQGGGDCPEMSMGAIKAAVEVANPGSFIYVFSDARAKDYHKKDEVLQLLQLKQSQAPTLRRRAELALLWVRPPPAVPTSPLTELGCEVQVVFVLTGDCGDRTHPGYLAYEEIAAASSGQVFHLDRQRVTEVLKWVESAIQASKVHLLSTDHEEGGEHTWKIPFDPSLKEVTISLSGPGPEIEVQDPLGRILQRDEGLNVLLNIPDSAKVVAFKPEHPGLWSIKVYSSGRHSVRITGISNIDFRAGFSTQPSLDLNHTIEWPLQGVPISLVINSTGLQAPGLLDSMELSHSSGRSLLTLPTRLLSNGSTHQLWGGPSFRTPQERFYLKVKGKDHEGNPLLRVSGVSYGGVAPGAPLVSMPPRIHGYLHQPLVISCSVHSALPFWLQLRRDGARLGEERHFQGSGNSSWEIPRASKAEEGTYECTAVVPVPNVTVSSGETAVLSCRVLGEAPYNLTWVRDWRVLSASTGRVTQLANLSLEVRDITPSDGGRYQCMASNSNGVTRASVWLLVRDPPSVSAMNAVVLAAVGEEVVLACEASGVPPPRVIWYRGTLEGLEMILASEGSSSGMLRIPVARERDAGVYTCRAVNEFGDASAEIRLEVGPKPYFFGAQADMPVPSPVSHWSWGHFPSLVAGILGGAVLSSVVFPVPPHRAASPQKRRSCQPTATHHITNEGVPASLPCVASGVPTPTVTWTKETNALASRDPHYNVSKDGTLVIARPSAQDAGAYVCTATNAVGFSSQEMQLSVNTKPRILVNGSRDADKPLRVTAKASDEVTLDCEAQGSPPPLVTWAKDSLPVPPVTDRTSVWCALPSLKPAHLNAAGVLGLGWRCAAPIRAPFGVSATQVVEAPTSYPFKGLGRVEERHRLLPSGSLHLAQAQVSDSGLYECTASNPAGSAAWYYILRGSIHFMAIRTSDSGTYRCEASSSAGLDAWELELRVLAAAWASELLDPFLPPSPRSRVGPLSPALGGLRPRGTPKPQVTWRRGPSSEPLRGRPGLAVLEEGSLFLASVSPTDGGDYELPPSIRENGHRTNVSGMAGQSLTLECDANGFPAPEITWLKDGQQIPEVDGARALHFPRIQEGDSGLYSCRAENQAGTAQRDFDLRVLIPPSVLGAEAAQEVLGLAGVGVELECQTSGVPTPQMEWTKDGQLPVIAPRPPLSSAPPTIWGSNETSEVAVMEGHPMRFLCEARGVPTPDITWFKDGDPLLPSAGAIYTRGGRQLQLERAQGSDTGIYTCRASNPVGVMEKATRLEVYGERPGVAAGAVVSWGERRVRKPMPGEGPVSGPQRSRVKNPVPPTIEGAGGGPRVVKAVAGRPLALECVARGHPPPTLSWHHEGLPVAESNGTWLEAGGGVLSLESLGEASGGLYSCVASSPAGEAVLQYSVEVQGEPRPAPPESPGPWTPPPTPSVCRGNGSDQCPGLHETDKGTDEDTATWAGAPQGYRVGRVDSRDQGSLLLPMTLGQVIQGEGHCSAFQEMLPVNGMDIYTLRPKAGWWALVLGMDTQWWLLPTVPPQLLLAEGLGPVTTLVGQPLDLPCQASGSPVPTIQWLQNGRPAEELAGVQLTSQGTTLHIDHVELDHAGLFACQATNEAGTAGAEVELSVHELPSVVIVGGENLTAPFLQPVTLQCAGTGVPTPSLRWWKDGVALAASGGNLQIEKVDLRDEGIYTCAATNLAGESRRDVALKVLVPPSIEPGLVKKAVLENASVNLECLASGVPPPDISWFKGHQPVSAQKGVTVSADGRVLLIERAQFSDAGIYRCVASNVAGSTELQYGLRRGSAGALCRPHPAVPPHITLPPSLPGPVLLHTPVRLTCNATGAPSPMLMWLKDGNPVSTAGTSGLQVFPGGRVLTLASARASDSGSYSCVAVNAVGEDRRDAILHIHNKALLEVDRAGVADAGRYTCEALNQAGRSEKHYNLNVWVPPVFPSPEPRTLTVTEGHPARLSCECRGVPFPKISWRKDGQPLPVDGAGLGQVSAVGRLLYLAQAQPAQEGTYTCECSNVAGNSSQDQHLEVHVPPQIAGPREPHTQVSVVQDEEATLECNATGNPPPRVTWERDGEPAGAEPGLRLQSQGQRLHVQRARAVHAGRYSCVAENVAGRAERRFSLSVLGEDRRPAGGGQEGDQTAEGKAASVPKLCSWGHPLVLPGVRPLWLIGDLDPLTNVTAALHSPLTLLCQATGIPPPGVLWFRGEEPVSPGEDTYLLAGGWMLKMTRAQERDRGLYSCLASNEAGEVRRNFSVEVLVPPSIENEDLEEAIKVPEGQTAHLMCNVTGHPQPKVTWFKDGRPLAGGDAHRISPDGALLQVLQANLSSAGHYSCIAANAIGEKTKHFQLSVLVSPLCDASSKSTEAKHQGWGTSVNEHAPCPTAVVPTILGVSKDSVDEEVTVTINNPISLICEALAFPSPTITWMKDGAPLEGLNNIQLLPGTHGLQILNAQKEDAGQYTCVVTNELGEAMKNYHVEVLIPPSISKADPSGEVGVKEVKTKVDSTLTLECECWAMPPPTISWYKDGQPVTTNQRVHILGEGQLLQIRPTQVSDSGRYVCVATNVVGEDDQDFNVLIQVPPVFQKVGDASAAFETLSREEEARGGVTEYREIVENNPAYLYCDTNAVPSPELTWYREEQPLSATDGVSVLQAPPVILGDTEELVEEVTVNASSTVSLQCPALGNPVPTISWLQNGLPLSPSPWLQVLEDGQVLQSHPAGGVHPQVSTAEVSDAASYMCVAQNPAGSAEKLFTLRVQVPPRIAGLNLEQVTAILDSSVSLPCEVHAHPSPEVTWYKDSRALSLGEEVFLLPGTHTLQLARAQPSDSGMYMCEALNAAGRDQKLVQLSVLVPPTFRQAPSGPQDVVLVKAGDKAILSCETDSLPEPAVTWHKDGQPLVLAQRTQALLGGQRLEIQDTQVSDKGLYSCRVNNTAGEAVRAFILTVQVPPTFESPKTETVSQVAGSPLVLSCDVTAVPAPSVTWLKDRMPVESSVARGVVSRGGRLQLSHLRPDQAGTYTTVARWARAPAPTSGKTQPVTSPPQEARLQALTRLLPALPPRGRFYLDGSSLVLKGLRASDSGAYTCVAHNAAGEDARLHTVNVLGEQLRGEESEAAPPSHGGSSLAAVGPPLGHLEVPPTIEQGAEGTGTLVSRPGELVTMTCPVRGSPRIHVSWLKDGLPLALSQRTHLHGSGRTLRVTGDVDKVPPVLEPVEFQNDVAVVRGSPVVLPCEARGSPLPLVLWMKDGEPFLPQSLEQGPGLQLETAGVGDSGTYSCVAVSEAGEARRHFQLTVMGGSPAPSASLSGPGMGQGPSGGDGGDPPHIEDSGQPAELLLTPGTPLELLCDARGTPQPNITWHKDGQALNRPKDRKRAGRVLRVEGVQVLLPRLLWDEAGDGRGGTQWHLARFAQAPLLFGVSDAGLYTCLAHSPAGEIEKSFRVRVQAPPNVIGPQGPRFVVGLAPGQLVLECSVEADPAPEIEWHRDGILLQADAHTQFPEQGRFLQLQALSTADSGNYSCTARNAAGSTSVLPEGSLRIQSVLAQDAGHYLCLASNPAGSDRQGRDLRVFGRGSPKPRVVWWKDGQKLDFRLQQGTYRLLPSNALLLTAPSPQDSAQFECVASNEVGEAHRLYWVTVHVPPTIADDQTDFTVTMMAPVVLTCHSTGVPAPVVSWSKPGTQLGLRGNGYRVSPSGALEIGQALPIHASRYTCTARSSAGVAHKHVVLTVQASPVVKPLPSVVRAVAEEEVLLPCEASGIPRPSIRWQKEGLSVPAEDAGNYFCIAQNSAGSALGKTRLVVQVPPVIETGLPDLSATEGSHALLPYLLLSEKAPKAGPASGMMDESQDAGTYTCTAENAVGRARRRVHLAILAPPVFTTLPGDHSLNLGDRLWLRCGVSEQDGGSTLQRMAVTREDSGTYICWAKNRVGRVQAVSFVHVKEAPVLQGEAFSYLVEPVGGSVRLDCVVRGDPAPNIHWIKDGLLLQGSRLRHWLQNGSLTIRRTEARRGLGWGHLGQPSTLSDYTRRFFRIPQFDDKDDAGQYQCLAENELGAVEKVVVLVLQSAPVFQVKPQDVTVRSGDAVALRCQASGEPVPTVEWLRAGQPLRASRRLRTLKDGSLWLERAEAGDAGAYQCVAHNLLGSATAQAFLAVRGEPRGSRGSMIGVINGQKFGIAVLNTSVQQEARSGVTTLCSSVSHIPASVGPLMRVLVVTIAPIYWALARESGDALNGHSLTGGRFQQESHVEFATGELLTMTQLARGLDPDGLLLLDVVVNGIVPESLADADLQVQRGLGRGLAGLRGGRTPQQGEAVAQLRRQLEGAQLVGRRAERPTRPTPQHPHWGLRAPRPLQVDINFRQESLLSFLRCNHSIRYDVARGPQPQLNEVGCPEGFELDAQGEFCLDRDECSGSPSPCAHSCRNVPGRFSCSCPAGFTLARDERTCREGQRCVNLLGSYRCLPNCGPGFRVAADGAGCEGDGGVVPGCPDSREPNVDECLEQTDECHYNQICENTPGGHRCGCPRGYRVQGPGLPCLDIDECQQLPRSCAYQCHNLQGSYRCLCPPGQTLLRDGKTCTPLERTLSVGRAWCPPGFIRQNGVCTDINECEEDSIECGPSQMCFNTRGSYQCVNTPCPATFRQGSSP</sequence>
<dbReference type="InterPro" id="IPR013106">
    <property type="entry name" value="Ig_V-set"/>
</dbReference>
<dbReference type="InterPro" id="IPR013783">
    <property type="entry name" value="Ig-like_fold"/>
</dbReference>
<feature type="domain" description="Ig-like" evidence="16">
    <location>
        <begin position="2440"/>
        <end position="2531"/>
    </location>
</feature>
<dbReference type="InterPro" id="IPR018097">
    <property type="entry name" value="EGF_Ca-bd_CS"/>
</dbReference>
<evidence type="ECO:0000313" key="19">
    <source>
        <dbReference type="Proteomes" id="UP000437017"/>
    </source>
</evidence>
<feature type="compositionally biased region" description="Pro residues" evidence="14">
    <location>
        <begin position="1461"/>
        <end position="1477"/>
    </location>
</feature>
<dbReference type="InterPro" id="IPR003598">
    <property type="entry name" value="Ig_sub2"/>
</dbReference>
<feature type="domain" description="Ig-like" evidence="16">
    <location>
        <begin position="3495"/>
        <end position="3585"/>
    </location>
</feature>
<feature type="domain" description="Ig-like" evidence="16">
    <location>
        <begin position="1583"/>
        <end position="1671"/>
    </location>
</feature>
<dbReference type="FunFam" id="2.60.40.10:FF:000130">
    <property type="entry name" value="Hemicentin 1"/>
    <property type="match status" value="3"/>
</dbReference>
<dbReference type="FunFam" id="2.60.40.10:FF:001348">
    <property type="entry name" value="Hemicentin 2"/>
    <property type="match status" value="2"/>
</dbReference>
<keyword evidence="10" id="KW-0325">Glycoprotein</keyword>
<dbReference type="InterPro" id="IPR036465">
    <property type="entry name" value="vWFA_dom_sf"/>
</dbReference>
<dbReference type="FunFam" id="2.60.40.10:FF:000032">
    <property type="entry name" value="palladin isoform X1"/>
    <property type="match status" value="1"/>
</dbReference>
<evidence type="ECO:0000256" key="8">
    <source>
        <dbReference type="ARBA" id="ARBA00022837"/>
    </source>
</evidence>
<dbReference type="FunFam" id="2.60.40.10:FF:001859">
    <property type="entry name" value="Hemicentin 2"/>
    <property type="match status" value="1"/>
</dbReference>
<evidence type="ECO:0000256" key="3">
    <source>
        <dbReference type="ARBA" id="ARBA00022525"/>
    </source>
</evidence>
<dbReference type="FunFam" id="2.60.40.10:FF:000706">
    <property type="entry name" value="Hemicentin 1"/>
    <property type="match status" value="1"/>
</dbReference>
<evidence type="ECO:0000259" key="15">
    <source>
        <dbReference type="PROSITE" id="PS50026"/>
    </source>
</evidence>
<dbReference type="SUPFAM" id="SSF53300">
    <property type="entry name" value="vWA-like"/>
    <property type="match status" value="1"/>
</dbReference>
<keyword evidence="19" id="KW-1185">Reference proteome</keyword>
<dbReference type="InterPro" id="IPR036179">
    <property type="entry name" value="Ig-like_dom_sf"/>
</dbReference>
<keyword evidence="5 13" id="KW-0245">EGF-like domain</keyword>
<feature type="domain" description="Ig-like" evidence="16">
    <location>
        <begin position="2216"/>
        <end position="2310"/>
    </location>
</feature>
<dbReference type="FunFam" id="2.60.40.10:FF:002450">
    <property type="entry name" value="HMCN2 isoform 3"/>
    <property type="match status" value="1"/>
</dbReference>
<feature type="compositionally biased region" description="Gly residues" evidence="14">
    <location>
        <begin position="3356"/>
        <end position="3368"/>
    </location>
</feature>
<feature type="region of interest" description="Disordered" evidence="14">
    <location>
        <begin position="2114"/>
        <end position="2136"/>
    </location>
</feature>
<dbReference type="OrthoDB" id="5985519at2759"/>
<dbReference type="FunFam" id="2.60.40.10:FF:000285">
    <property type="entry name" value="Hemicentin 1"/>
    <property type="match status" value="1"/>
</dbReference>
<dbReference type="InterPro" id="IPR000742">
    <property type="entry name" value="EGF"/>
</dbReference>
<feature type="domain" description="Ig-like" evidence="16">
    <location>
        <begin position="732"/>
        <end position="814"/>
    </location>
</feature>
<dbReference type="GO" id="GO:0030424">
    <property type="term" value="C:axon"/>
    <property type="evidence" value="ECO:0007669"/>
    <property type="project" value="TreeGrafter"/>
</dbReference>
<feature type="region of interest" description="Disordered" evidence="14">
    <location>
        <begin position="1457"/>
        <end position="1506"/>
    </location>
</feature>
<dbReference type="InterPro" id="IPR006605">
    <property type="entry name" value="G2_nidogen/fibulin_G2F"/>
</dbReference>
<evidence type="ECO:0000256" key="10">
    <source>
        <dbReference type="ARBA" id="ARBA00023180"/>
    </source>
</evidence>
<dbReference type="GO" id="GO:0005886">
    <property type="term" value="C:plasma membrane"/>
    <property type="evidence" value="ECO:0007669"/>
    <property type="project" value="TreeGrafter"/>
</dbReference>
<dbReference type="FunFam" id="2.60.40.10:FF:000594">
    <property type="entry name" value="Hemicentin 1"/>
    <property type="match status" value="1"/>
</dbReference>
<dbReference type="Pfam" id="PF07474">
    <property type="entry name" value="G2F"/>
    <property type="match status" value="1"/>
</dbReference>
<dbReference type="Gene3D" id="2.60.40.10">
    <property type="entry name" value="Immunoglobulins"/>
    <property type="match status" value="35"/>
</dbReference>
<feature type="region of interest" description="Disordered" evidence="14">
    <location>
        <begin position="3401"/>
        <end position="3420"/>
    </location>
</feature>
<feature type="domain" description="Ig-like" evidence="16">
    <location>
        <begin position="1862"/>
        <end position="1951"/>
    </location>
</feature>
<dbReference type="Gene3D" id="2.10.25.10">
    <property type="entry name" value="Laminin"/>
    <property type="match status" value="5"/>
</dbReference>
<dbReference type="InterPro" id="IPR056475">
    <property type="entry name" value="GBD_Hemicentin/VWA7"/>
</dbReference>
<feature type="domain" description="Ig-like" evidence="16">
    <location>
        <begin position="4110"/>
        <end position="4195"/>
    </location>
</feature>
<evidence type="ECO:0000256" key="4">
    <source>
        <dbReference type="ARBA" id="ARBA00022530"/>
    </source>
</evidence>
<feature type="domain" description="Nidogen G2 beta-barrel" evidence="17">
    <location>
        <begin position="4199"/>
        <end position="4433"/>
    </location>
</feature>
<dbReference type="FunFam" id="2.60.40.10:FF:000503">
    <property type="entry name" value="Hemicentin 1"/>
    <property type="match status" value="1"/>
</dbReference>
<feature type="domain" description="EGF-like" evidence="15">
    <location>
        <begin position="4447"/>
        <end position="4483"/>
    </location>
</feature>
<dbReference type="CDD" id="cd00054">
    <property type="entry name" value="EGF_CA"/>
    <property type="match status" value="5"/>
</dbReference>
<dbReference type="PROSITE" id="PS50835">
    <property type="entry name" value="IG_LIKE"/>
    <property type="match status" value="31"/>
</dbReference>
<dbReference type="FunFam" id="2.10.25.10:FF:000715">
    <property type="entry name" value="Hemicentin 2"/>
    <property type="match status" value="1"/>
</dbReference>
<feature type="non-terminal residue" evidence="18">
    <location>
        <position position="4685"/>
    </location>
</feature>
<feature type="domain" description="Ig-like" evidence="16">
    <location>
        <begin position="479"/>
        <end position="577"/>
    </location>
</feature>
<feature type="domain" description="EGF-like" evidence="15">
    <location>
        <begin position="4535"/>
        <end position="4573"/>
    </location>
</feature>
<feature type="domain" description="Ig-like" evidence="16">
    <location>
        <begin position="1760"/>
        <end position="1842"/>
    </location>
</feature>
<feature type="domain" description="Ig-like" evidence="16">
    <location>
        <begin position="2812"/>
        <end position="2899"/>
    </location>
</feature>
<dbReference type="SMART" id="SM00181">
    <property type="entry name" value="EGF"/>
    <property type="match status" value="4"/>
</dbReference>
<evidence type="ECO:0000256" key="12">
    <source>
        <dbReference type="ARBA" id="ARBA00072384"/>
    </source>
</evidence>
<keyword evidence="3" id="KW-0964">Secreted</keyword>
<dbReference type="EMBL" id="SGJD01000083">
    <property type="protein sequence ID" value="KAB0407122.1"/>
    <property type="molecule type" value="Genomic_DNA"/>
</dbReference>
<dbReference type="FunFam" id="2.60.40.10:FF:001133">
    <property type="entry name" value="Hemicentin 1"/>
    <property type="match status" value="1"/>
</dbReference>
<dbReference type="InterPro" id="IPR050958">
    <property type="entry name" value="Cell_Adh-Cytoskel_Orgn"/>
</dbReference>
<name>A0A6A1QEJ5_BALPH</name>
<evidence type="ECO:0000259" key="17">
    <source>
        <dbReference type="PROSITE" id="PS50993"/>
    </source>
</evidence>
<feature type="domain" description="Ig-like" evidence="16">
    <location>
        <begin position="3599"/>
        <end position="3683"/>
    </location>
</feature>
<keyword evidence="7" id="KW-0677">Repeat</keyword>
<feature type="compositionally biased region" description="Low complexity" evidence="14">
    <location>
        <begin position="3343"/>
        <end position="3355"/>
    </location>
</feature>
<evidence type="ECO:0000256" key="7">
    <source>
        <dbReference type="ARBA" id="ARBA00022737"/>
    </source>
</evidence>
<dbReference type="GO" id="GO:0008046">
    <property type="term" value="F:axon guidance receptor activity"/>
    <property type="evidence" value="ECO:0007669"/>
    <property type="project" value="TreeGrafter"/>
</dbReference>
<protein>
    <recommendedName>
        <fullName evidence="12">Hemicentin-2</fullName>
    </recommendedName>
</protein>
<dbReference type="InterPro" id="IPR003599">
    <property type="entry name" value="Ig_sub"/>
</dbReference>
<dbReference type="SMART" id="SM00406">
    <property type="entry name" value="IGv"/>
    <property type="match status" value="7"/>
</dbReference>
<evidence type="ECO:0000256" key="9">
    <source>
        <dbReference type="ARBA" id="ARBA00023157"/>
    </source>
</evidence>
<keyword evidence="9" id="KW-1015">Disulfide bond</keyword>
<evidence type="ECO:0000256" key="13">
    <source>
        <dbReference type="PROSITE-ProRule" id="PRU00076"/>
    </source>
</evidence>
<accession>A0A6A1QEJ5</accession>
<dbReference type="FunFam" id="2.60.40.10:FF:001415">
    <property type="entry name" value="Hemicentin 2"/>
    <property type="match status" value="1"/>
</dbReference>
<dbReference type="InterPro" id="IPR000152">
    <property type="entry name" value="EGF-type_Asp/Asn_hydroxyl_site"/>
</dbReference>
<feature type="domain" description="Ig-like" evidence="16">
    <location>
        <begin position="1226"/>
        <end position="1321"/>
    </location>
</feature>
<feature type="domain" description="Ig-like" evidence="16">
    <location>
        <begin position="2088"/>
        <end position="2177"/>
    </location>
</feature>
<feature type="region of interest" description="Disordered" evidence="14">
    <location>
        <begin position="3343"/>
        <end position="3380"/>
    </location>
</feature>
<comment type="subcellular location">
    <subcellularLocation>
        <location evidence="1">Secreted</location>
        <location evidence="1">Extracellular space</location>
        <location evidence="1">Extracellular matrix</location>
    </subcellularLocation>
</comment>
<dbReference type="InterPro" id="IPR049883">
    <property type="entry name" value="NOTCH1_EGF-like"/>
</dbReference>
<feature type="domain" description="Ig-like" evidence="16">
    <location>
        <begin position="1178"/>
        <end position="1218"/>
    </location>
</feature>
<feature type="domain" description="Ig-like" evidence="16">
    <location>
        <begin position="3779"/>
        <end position="3915"/>
    </location>
</feature>
<dbReference type="Pfam" id="PF25106">
    <property type="entry name" value="VWA_4"/>
    <property type="match status" value="1"/>
</dbReference>
<keyword evidence="8" id="KW-0106">Calcium</keyword>
<dbReference type="SMART" id="SM00408">
    <property type="entry name" value="IGc2"/>
    <property type="match status" value="32"/>
</dbReference>
<proteinExistence type="predicted"/>
<feature type="domain" description="Ig-like" evidence="16">
    <location>
        <begin position="2904"/>
        <end position="2994"/>
    </location>
</feature>
<dbReference type="PROSITE" id="PS50993">
    <property type="entry name" value="NIDOGEN_G2"/>
    <property type="match status" value="1"/>
</dbReference>
<dbReference type="InterPro" id="IPR001881">
    <property type="entry name" value="EGF-like_Ca-bd_dom"/>
</dbReference>
<feature type="domain" description="Ig-like" evidence="16">
    <location>
        <begin position="3188"/>
        <end position="3228"/>
    </location>
</feature>
<feature type="domain" description="Ig-like" evidence="16">
    <location>
        <begin position="3371"/>
        <end position="3490"/>
    </location>
</feature>
<evidence type="ECO:0000256" key="1">
    <source>
        <dbReference type="ARBA" id="ARBA00004498"/>
    </source>
</evidence>
<dbReference type="GO" id="GO:0043025">
    <property type="term" value="C:neuronal cell body"/>
    <property type="evidence" value="ECO:0007669"/>
    <property type="project" value="TreeGrafter"/>
</dbReference>
<evidence type="ECO:0000313" key="18">
    <source>
        <dbReference type="EMBL" id="KAB0407122.1"/>
    </source>
</evidence>
<dbReference type="PROSITE" id="PS50026">
    <property type="entry name" value="EGF_3"/>
    <property type="match status" value="3"/>
</dbReference>
<dbReference type="InterPro" id="IPR056861">
    <property type="entry name" value="HMCN1-like_VWA"/>
</dbReference>
<dbReference type="Pfam" id="PF07645">
    <property type="entry name" value="EGF_CA"/>
    <property type="match status" value="4"/>
</dbReference>
<feature type="domain" description="Ig-like" evidence="16">
    <location>
        <begin position="3688"/>
        <end position="3774"/>
    </location>
</feature>
<evidence type="ECO:0000256" key="5">
    <source>
        <dbReference type="ARBA" id="ARBA00022536"/>
    </source>
</evidence>
<feature type="domain" description="Ig-like" evidence="16">
    <location>
        <begin position="1993"/>
        <end position="2085"/>
    </location>
</feature>
<dbReference type="PANTHER" id="PTHR45080:SF34">
    <property type="entry name" value="MYOSIN LIGHT CHAIN KINASE, SMOOTH MUSCLE-LIKE"/>
    <property type="match status" value="1"/>
</dbReference>
<dbReference type="GO" id="GO:0007156">
    <property type="term" value="P:homophilic cell adhesion via plasma membrane adhesion molecules"/>
    <property type="evidence" value="ECO:0007669"/>
    <property type="project" value="TreeGrafter"/>
</dbReference>
<feature type="domain" description="Ig-like" evidence="16">
    <location>
        <begin position="819"/>
        <end position="960"/>
    </location>
</feature>
<organism evidence="18 19">
    <name type="scientific">Balaenoptera physalus</name>
    <name type="common">Fin whale</name>
    <name type="synonym">Balaena physalus</name>
    <dbReference type="NCBI Taxonomy" id="9770"/>
    <lineage>
        <taxon>Eukaryota</taxon>
        <taxon>Metazoa</taxon>
        <taxon>Chordata</taxon>
        <taxon>Craniata</taxon>
        <taxon>Vertebrata</taxon>
        <taxon>Euteleostomi</taxon>
        <taxon>Mammalia</taxon>
        <taxon>Eutheria</taxon>
        <taxon>Laurasiatheria</taxon>
        <taxon>Artiodactyla</taxon>
        <taxon>Whippomorpha</taxon>
        <taxon>Cetacea</taxon>
        <taxon>Mysticeti</taxon>
        <taxon>Balaenopteridae</taxon>
        <taxon>Balaenoptera</taxon>
    </lineage>
</organism>
<dbReference type="SUPFAM" id="SSF57196">
    <property type="entry name" value="EGF/Laminin"/>
    <property type="match status" value="4"/>
</dbReference>
<evidence type="ECO:0000256" key="2">
    <source>
        <dbReference type="ARBA" id="ARBA00022481"/>
    </source>
</evidence>
<feature type="domain" description="Ig-like" evidence="16">
    <location>
        <begin position="3256"/>
        <end position="3341"/>
    </location>
</feature>
<dbReference type="InterPro" id="IPR013098">
    <property type="entry name" value="Ig_I-set"/>
</dbReference>
<dbReference type="PROSITE" id="PS00010">
    <property type="entry name" value="ASX_HYDROXYL"/>
    <property type="match status" value="2"/>
</dbReference>
<feature type="region of interest" description="Disordered" evidence="14">
    <location>
        <begin position="1027"/>
        <end position="1063"/>
    </location>
</feature>
<dbReference type="SMART" id="SM00179">
    <property type="entry name" value="EGF_CA"/>
    <property type="match status" value="5"/>
</dbReference>
<evidence type="ECO:0000256" key="6">
    <source>
        <dbReference type="ARBA" id="ARBA00022729"/>
    </source>
</evidence>
<evidence type="ECO:0000259" key="16">
    <source>
        <dbReference type="PROSITE" id="PS50835"/>
    </source>
</evidence>
<feature type="domain" description="Ig-like" evidence="16">
    <location>
        <begin position="2315"/>
        <end position="2403"/>
    </location>
</feature>
<dbReference type="Proteomes" id="UP000437017">
    <property type="component" value="Unassembled WGS sequence"/>
</dbReference>
<dbReference type="PANTHER" id="PTHR45080">
    <property type="entry name" value="CONTACTIN 5"/>
    <property type="match status" value="1"/>
</dbReference>
<keyword evidence="6" id="KW-0732">Signal</keyword>
<feature type="domain" description="Ig-like" evidence="16">
    <location>
        <begin position="1676"/>
        <end position="1753"/>
    </location>
</feature>
<dbReference type="Gene3D" id="2.40.155.10">
    <property type="entry name" value="Green fluorescent protein"/>
    <property type="match status" value="1"/>
</dbReference>
<evidence type="ECO:0000256" key="14">
    <source>
        <dbReference type="SAM" id="MobiDB-lite"/>
    </source>
</evidence>
<dbReference type="FunFam" id="2.10.25.10:FF:000352">
    <property type="entry name" value="Hemicentin 1"/>
    <property type="match status" value="1"/>
</dbReference>
<comment type="caution">
    <text evidence="18">The sequence shown here is derived from an EMBL/GenBank/DDBJ whole genome shotgun (WGS) entry which is preliminary data.</text>
</comment>
<feature type="region of interest" description="Disordered" evidence="14">
    <location>
        <begin position="1342"/>
        <end position="1375"/>
    </location>
</feature>
<dbReference type="SUPFAM" id="SSF54511">
    <property type="entry name" value="GFP-like"/>
    <property type="match status" value="1"/>
</dbReference>